<proteinExistence type="predicted"/>
<dbReference type="EMBL" id="LLZH01000121">
    <property type="protein sequence ID" value="KUL34527.1"/>
    <property type="molecule type" value="Genomic_DNA"/>
</dbReference>
<evidence type="ECO:0000313" key="1">
    <source>
        <dbReference type="EMBL" id="KUL34527.1"/>
    </source>
</evidence>
<reference evidence="1 2" key="1">
    <citation type="submission" date="2015-10" db="EMBL/GenBank/DDBJ databases">
        <authorList>
            <person name="Gilbert D.G."/>
        </authorList>
    </citation>
    <scope>NUCLEOTIDE SEQUENCE [LARGE SCALE GENOMIC DNA]</scope>
    <source>
        <strain evidence="1 2">NRRL B-16712</strain>
    </source>
</reference>
<organism evidence="1 2">
    <name type="scientific">Actinoplanes awajinensis subsp. mycoplanecinus</name>
    <dbReference type="NCBI Taxonomy" id="135947"/>
    <lineage>
        <taxon>Bacteria</taxon>
        <taxon>Bacillati</taxon>
        <taxon>Actinomycetota</taxon>
        <taxon>Actinomycetes</taxon>
        <taxon>Micromonosporales</taxon>
        <taxon>Micromonosporaceae</taxon>
        <taxon>Actinoplanes</taxon>
    </lineage>
</organism>
<dbReference type="RefSeq" id="WP_067690608.1">
    <property type="nucleotide sequence ID" value="NZ_LLZH01000121.1"/>
</dbReference>
<evidence type="ECO:0000313" key="2">
    <source>
        <dbReference type="Proteomes" id="UP000053244"/>
    </source>
</evidence>
<name>A0A0X3UQX1_9ACTN</name>
<evidence type="ECO:0008006" key="3">
    <source>
        <dbReference type="Google" id="ProtNLM"/>
    </source>
</evidence>
<accession>A0A0X3UQX1</accession>
<comment type="caution">
    <text evidence="1">The sequence shown here is derived from an EMBL/GenBank/DDBJ whole genome shotgun (WGS) entry which is preliminary data.</text>
</comment>
<protein>
    <recommendedName>
        <fullName evidence="3">ABM domain-containing protein</fullName>
    </recommendedName>
</protein>
<gene>
    <name evidence="1" type="ORF">ADL15_15750</name>
</gene>
<dbReference type="Proteomes" id="UP000053244">
    <property type="component" value="Unassembled WGS sequence"/>
</dbReference>
<keyword evidence="2" id="KW-1185">Reference proteome</keyword>
<sequence length="106" mass="11524">MMVLVSITLAADGEPISTVLLIDTVWSATRPEDRLEHLSARTGAGCVHLGMFIRTASADEALVTAHEIWLRAATMSTTLQCLRNVSAASLRTIDIADRSFAKRQDI</sequence>
<dbReference type="AlphaFoldDB" id="A0A0X3UQX1"/>